<dbReference type="EMBL" id="FAOO01000003">
    <property type="protein sequence ID" value="CUU02808.1"/>
    <property type="molecule type" value="Genomic_DNA"/>
</dbReference>
<dbReference type="Gene3D" id="3.30.360.10">
    <property type="entry name" value="Dihydrodipicolinate Reductase, domain 2"/>
    <property type="match status" value="1"/>
</dbReference>
<proteinExistence type="inferred from homology"/>
<comment type="pathway">
    <text evidence="6">Amino-acid biosynthesis; L-threonine biosynthesis; L-threonine from L-aspartate: step 3/5.</text>
</comment>
<sequence length="348" mass="38305">MKFKIALIGFGNVGQGFAQLLEAKRDYLSENYGVEFLIVAISDTVKGSVFQEEGIDLKRAIELVRKNGDLKSYDGGIIGWDSFKTISESNADVIIEVTPTNITTAEPALSHIKLAFEVGRHVITTNKGPVALFYRQLKEMADEKGLAFKFEGTVLSGTPVFSFYFNSLRGAFVKRIRGILNGTTNFILTQMHKGESYDEALETARKLGYAEADPSADVKGFDAMAKIIILSNVIMGSNLKPSDVEVEGITNITSERIREAVLNERKIKLISEVWRDGDNFKAIVSPRELTKDDFFYHIDGTMNAICFSTDVIGDVFVTGPGAGGVETGYAILSDLLDIYLSVYSGKER</sequence>
<accession>A0A0S4MWC5</accession>
<evidence type="ECO:0000256" key="5">
    <source>
        <dbReference type="PIRSR" id="PIRSR036497-2"/>
    </source>
</evidence>
<evidence type="ECO:0000256" key="6">
    <source>
        <dbReference type="RuleBase" id="RU000579"/>
    </source>
</evidence>
<dbReference type="InterPro" id="IPR022697">
    <property type="entry name" value="HDH_short"/>
</dbReference>
<feature type="binding site" evidence="5">
    <location>
        <position position="211"/>
    </location>
    <ligand>
        <name>L-homoserine</name>
        <dbReference type="ChEBI" id="CHEBI:57476"/>
    </ligand>
</feature>
<dbReference type="GO" id="GO:0009086">
    <property type="term" value="P:methionine biosynthetic process"/>
    <property type="evidence" value="ECO:0007669"/>
    <property type="project" value="UniProtKB-KW"/>
</dbReference>
<dbReference type="GO" id="GO:0004412">
    <property type="term" value="F:homoserine dehydrogenase activity"/>
    <property type="evidence" value="ECO:0007669"/>
    <property type="project" value="UniProtKB-EC"/>
</dbReference>
<keyword evidence="6" id="KW-0486">Methionine biosynthesis</keyword>
<evidence type="ECO:0000256" key="3">
    <source>
        <dbReference type="ARBA" id="ARBA00023002"/>
    </source>
</evidence>
<comment type="similarity">
    <text evidence="1 7">Belongs to the homoserine dehydrogenase family.</text>
</comment>
<feature type="active site" description="Proton donor" evidence="4">
    <location>
        <position position="226"/>
    </location>
</feature>
<keyword evidence="6" id="KW-0028">Amino-acid biosynthesis</keyword>
<dbReference type="STRING" id="1643428.GCA_001442855_00574"/>
<evidence type="ECO:0000259" key="8">
    <source>
        <dbReference type="Pfam" id="PF00742"/>
    </source>
</evidence>
<dbReference type="Gene3D" id="3.40.50.720">
    <property type="entry name" value="NAD(P)-binding Rossmann-like Domain"/>
    <property type="match status" value="1"/>
</dbReference>
<dbReference type="PROSITE" id="PS01042">
    <property type="entry name" value="HOMOSER_DHGENASE"/>
    <property type="match status" value="1"/>
</dbReference>
<reference evidence="10" key="1">
    <citation type="submission" date="2015-11" db="EMBL/GenBank/DDBJ databases">
        <authorList>
            <person name="Varghese N."/>
        </authorList>
    </citation>
    <scope>NUCLEOTIDE SEQUENCE [LARGE SCALE GENOMIC DNA]</scope>
</reference>
<dbReference type="InterPro" id="IPR036291">
    <property type="entry name" value="NAD(P)-bd_dom_sf"/>
</dbReference>
<dbReference type="PIRSF" id="PIRSF036497">
    <property type="entry name" value="HDH_short"/>
    <property type="match status" value="1"/>
</dbReference>
<evidence type="ECO:0000256" key="2">
    <source>
        <dbReference type="ARBA" id="ARBA00013213"/>
    </source>
</evidence>
<feature type="domain" description="Homoserine dehydrogenase catalytic" evidence="8">
    <location>
        <begin position="159"/>
        <end position="336"/>
    </location>
</feature>
<dbReference type="Pfam" id="PF00742">
    <property type="entry name" value="Homoserine_dh"/>
    <property type="match status" value="1"/>
</dbReference>
<comment type="catalytic activity">
    <reaction evidence="6">
        <text>L-homoserine + NADP(+) = L-aspartate 4-semialdehyde + NADPH + H(+)</text>
        <dbReference type="Rhea" id="RHEA:15761"/>
        <dbReference type="ChEBI" id="CHEBI:15378"/>
        <dbReference type="ChEBI" id="CHEBI:57476"/>
        <dbReference type="ChEBI" id="CHEBI:57783"/>
        <dbReference type="ChEBI" id="CHEBI:58349"/>
        <dbReference type="ChEBI" id="CHEBI:537519"/>
        <dbReference type="EC" id="1.1.1.3"/>
    </reaction>
</comment>
<keyword evidence="5 6" id="KW-0521">NADP</keyword>
<keyword evidence="3 6" id="KW-0560">Oxidoreductase</keyword>
<evidence type="ECO:0000256" key="4">
    <source>
        <dbReference type="PIRSR" id="PIRSR036497-1"/>
    </source>
</evidence>
<evidence type="ECO:0000256" key="1">
    <source>
        <dbReference type="ARBA" id="ARBA00006753"/>
    </source>
</evidence>
<gene>
    <name evidence="9" type="ORF">JGI1_00589</name>
</gene>
<keyword evidence="10" id="KW-1185">Reference proteome</keyword>
<dbReference type="GO" id="GO:0009088">
    <property type="term" value="P:threonine biosynthetic process"/>
    <property type="evidence" value="ECO:0007669"/>
    <property type="project" value="UniProtKB-UniPathway"/>
</dbReference>
<dbReference type="PANTHER" id="PTHR43331:SF1">
    <property type="entry name" value="HOMOSERINE DEHYDROGENASE"/>
    <property type="match status" value="1"/>
</dbReference>
<dbReference type="SUPFAM" id="SSF55347">
    <property type="entry name" value="Glyceraldehyde-3-phosphate dehydrogenase-like, C-terminal domain"/>
    <property type="match status" value="1"/>
</dbReference>
<comment type="pathway">
    <text evidence="6">Amino-acid biosynthesis; L-methionine biosynthesis via de novo pathway; L-homoserine from L-aspartate: step 3/3.</text>
</comment>
<dbReference type="InterPro" id="IPR019811">
    <property type="entry name" value="HDH_CS"/>
</dbReference>
<dbReference type="AlphaFoldDB" id="A0A0S4MWC5"/>
<evidence type="ECO:0000256" key="7">
    <source>
        <dbReference type="RuleBase" id="RU004171"/>
    </source>
</evidence>
<organism evidence="9 10">
    <name type="scientific">Candidatus Thermokryptus mobilis</name>
    <dbReference type="NCBI Taxonomy" id="1643428"/>
    <lineage>
        <taxon>Bacteria</taxon>
        <taxon>Pseudomonadati</taxon>
        <taxon>Candidatus Kryptoniota</taxon>
        <taxon>Candidatus Thermokryptus</taxon>
    </lineage>
</organism>
<dbReference type="SUPFAM" id="SSF51735">
    <property type="entry name" value="NAD(P)-binding Rossmann-fold domains"/>
    <property type="match status" value="1"/>
</dbReference>
<feature type="binding site" evidence="5">
    <location>
        <position position="127"/>
    </location>
    <ligand>
        <name>NADPH</name>
        <dbReference type="ChEBI" id="CHEBI:57783"/>
    </ligand>
</feature>
<dbReference type="FunFam" id="3.30.360.10:FF:000005">
    <property type="entry name" value="Homoserine dehydrogenase"/>
    <property type="match status" value="1"/>
</dbReference>
<dbReference type="FunFam" id="3.40.50.720:FF:000554">
    <property type="entry name" value="Homoserine dehydrogenase"/>
    <property type="match status" value="1"/>
</dbReference>
<dbReference type="Proteomes" id="UP000320623">
    <property type="component" value="Unassembled WGS sequence"/>
</dbReference>
<dbReference type="NCBIfam" id="NF004912">
    <property type="entry name" value="PRK06270.1"/>
    <property type="match status" value="1"/>
</dbReference>
<evidence type="ECO:0000313" key="9">
    <source>
        <dbReference type="EMBL" id="CUU02808.1"/>
    </source>
</evidence>
<feature type="binding site" evidence="5">
    <location>
        <position position="103"/>
    </location>
    <ligand>
        <name>NADPH</name>
        <dbReference type="ChEBI" id="CHEBI:57783"/>
    </ligand>
</feature>
<feature type="binding site" evidence="5">
    <location>
        <begin position="9"/>
        <end position="14"/>
    </location>
    <ligand>
        <name>NADP(+)</name>
        <dbReference type="ChEBI" id="CHEBI:58349"/>
    </ligand>
</feature>
<name>A0A0S4MWC5_9BACT</name>
<keyword evidence="6" id="KW-0791">Threonine biosynthesis</keyword>
<protein>
    <recommendedName>
        <fullName evidence="2 6">Homoserine dehydrogenase</fullName>
        <ecNumber evidence="2 6">1.1.1.3</ecNumber>
    </recommendedName>
</protein>
<evidence type="ECO:0000313" key="10">
    <source>
        <dbReference type="Proteomes" id="UP000320623"/>
    </source>
</evidence>
<dbReference type="InterPro" id="IPR001342">
    <property type="entry name" value="HDH_cat"/>
</dbReference>
<dbReference type="OrthoDB" id="9808167at2"/>
<dbReference type="PANTHER" id="PTHR43331">
    <property type="entry name" value="HOMOSERINE DEHYDROGENASE"/>
    <property type="match status" value="1"/>
</dbReference>
<dbReference type="EC" id="1.1.1.3" evidence="2 6"/>
<dbReference type="UniPathway" id="UPA00051">
    <property type="reaction ID" value="UER00465"/>
</dbReference>
<dbReference type="RefSeq" id="WP_140944380.1">
    <property type="nucleotide sequence ID" value="NZ_FAOO01000003.1"/>
</dbReference>
<dbReference type="NCBIfam" id="NF004976">
    <property type="entry name" value="PRK06349.1"/>
    <property type="match status" value="1"/>
</dbReference>
<dbReference type="UniPathway" id="UPA00050">
    <property type="reaction ID" value="UER00063"/>
</dbReference>